<comment type="caution">
    <text evidence="2">The sequence shown here is derived from an EMBL/GenBank/DDBJ whole genome shotgun (WGS) entry which is preliminary data.</text>
</comment>
<keyword evidence="3" id="KW-1185">Reference proteome</keyword>
<feature type="non-terminal residue" evidence="2">
    <location>
        <position position="1"/>
    </location>
</feature>
<feature type="non-terminal residue" evidence="2">
    <location>
        <position position="92"/>
    </location>
</feature>
<dbReference type="InterPro" id="IPR036457">
    <property type="entry name" value="PPM-type-like_dom_sf"/>
</dbReference>
<feature type="domain" description="PPM-type phosphatase" evidence="1">
    <location>
        <begin position="7"/>
        <end position="87"/>
    </location>
</feature>
<dbReference type="OrthoDB" id="427145at2759"/>
<dbReference type="SUPFAM" id="SSF81606">
    <property type="entry name" value="PP2C-like"/>
    <property type="match status" value="1"/>
</dbReference>
<evidence type="ECO:0000313" key="2">
    <source>
        <dbReference type="EMBL" id="CAE7220488.1"/>
    </source>
</evidence>
<accession>A0A812KA09</accession>
<organism evidence="2 3">
    <name type="scientific">Symbiodinium pilosum</name>
    <name type="common">Dinoflagellate</name>
    <dbReference type="NCBI Taxonomy" id="2952"/>
    <lineage>
        <taxon>Eukaryota</taxon>
        <taxon>Sar</taxon>
        <taxon>Alveolata</taxon>
        <taxon>Dinophyceae</taxon>
        <taxon>Suessiales</taxon>
        <taxon>Symbiodiniaceae</taxon>
        <taxon>Symbiodinium</taxon>
    </lineage>
</organism>
<evidence type="ECO:0000259" key="1">
    <source>
        <dbReference type="Pfam" id="PF00481"/>
    </source>
</evidence>
<dbReference type="EMBL" id="CAJNIZ010003259">
    <property type="protein sequence ID" value="CAE7220488.1"/>
    <property type="molecule type" value="Genomic_DNA"/>
</dbReference>
<dbReference type="Pfam" id="PF00481">
    <property type="entry name" value="PP2C"/>
    <property type="match status" value="1"/>
</dbReference>
<proteinExistence type="predicted"/>
<gene>
    <name evidence="2" type="ORF">SPIL2461_LOCUS2877</name>
</gene>
<dbReference type="AlphaFoldDB" id="A0A812KA09"/>
<dbReference type="InterPro" id="IPR001932">
    <property type="entry name" value="PPM-type_phosphatase-like_dom"/>
</dbReference>
<sequence length="92" mass="9906">GERFPGLYATRAFGDIAGQALGIVSQPDIRKTSFDRTPGVVLLGSGGLWEMLDDSRPGEEALQLLGSCRLKECGPRIASGKLTSEAKSRWQQ</sequence>
<dbReference type="Proteomes" id="UP000649617">
    <property type="component" value="Unassembled WGS sequence"/>
</dbReference>
<name>A0A812KA09_SYMPI</name>
<evidence type="ECO:0000313" key="3">
    <source>
        <dbReference type="Proteomes" id="UP000649617"/>
    </source>
</evidence>
<protein>
    <recommendedName>
        <fullName evidence="1">PPM-type phosphatase domain-containing protein</fullName>
    </recommendedName>
</protein>
<dbReference type="Gene3D" id="3.60.40.10">
    <property type="entry name" value="PPM-type phosphatase domain"/>
    <property type="match status" value="1"/>
</dbReference>
<reference evidence="2" key="1">
    <citation type="submission" date="2021-02" db="EMBL/GenBank/DDBJ databases">
        <authorList>
            <person name="Dougan E. K."/>
            <person name="Rhodes N."/>
            <person name="Thang M."/>
            <person name="Chan C."/>
        </authorList>
    </citation>
    <scope>NUCLEOTIDE SEQUENCE</scope>
</reference>